<evidence type="ECO:0000256" key="3">
    <source>
        <dbReference type="PROSITE-ProRule" id="PRU00176"/>
    </source>
</evidence>
<accession>A0A7S3A039</accession>
<keyword evidence="1" id="KW-0677">Repeat</keyword>
<dbReference type="Gene3D" id="3.30.70.330">
    <property type="match status" value="2"/>
</dbReference>
<evidence type="ECO:0000256" key="2">
    <source>
        <dbReference type="ARBA" id="ARBA00022884"/>
    </source>
</evidence>
<organism evidence="5">
    <name type="scientific">Rhodosorus marinus</name>
    <dbReference type="NCBI Taxonomy" id="101924"/>
    <lineage>
        <taxon>Eukaryota</taxon>
        <taxon>Rhodophyta</taxon>
        <taxon>Stylonematophyceae</taxon>
        <taxon>Stylonematales</taxon>
        <taxon>Stylonemataceae</taxon>
        <taxon>Rhodosorus</taxon>
    </lineage>
</organism>
<evidence type="ECO:0000313" key="5">
    <source>
        <dbReference type="EMBL" id="CAE0056282.1"/>
    </source>
</evidence>
<dbReference type="PROSITE" id="PS50102">
    <property type="entry name" value="RRM"/>
    <property type="match status" value="2"/>
</dbReference>
<evidence type="ECO:0000259" key="4">
    <source>
        <dbReference type="PROSITE" id="PS50102"/>
    </source>
</evidence>
<protein>
    <recommendedName>
        <fullName evidence="4">RRM domain-containing protein</fullName>
    </recommendedName>
</protein>
<proteinExistence type="predicted"/>
<dbReference type="GO" id="GO:0003723">
    <property type="term" value="F:RNA binding"/>
    <property type="evidence" value="ECO:0007669"/>
    <property type="project" value="UniProtKB-UniRule"/>
</dbReference>
<dbReference type="CDD" id="cd00590">
    <property type="entry name" value="RRM_SF"/>
    <property type="match status" value="2"/>
</dbReference>
<name>A0A7S3A039_9RHOD</name>
<dbReference type="PANTHER" id="PTHR24012">
    <property type="entry name" value="RNA BINDING PROTEIN"/>
    <property type="match status" value="1"/>
</dbReference>
<evidence type="ECO:0000256" key="1">
    <source>
        <dbReference type="ARBA" id="ARBA00022737"/>
    </source>
</evidence>
<dbReference type="InterPro" id="IPR012677">
    <property type="entry name" value="Nucleotide-bd_a/b_plait_sf"/>
</dbReference>
<dbReference type="SMART" id="SM00360">
    <property type="entry name" value="RRM"/>
    <property type="match status" value="2"/>
</dbReference>
<dbReference type="InterPro" id="IPR035979">
    <property type="entry name" value="RBD_domain_sf"/>
</dbReference>
<feature type="domain" description="RRM" evidence="4">
    <location>
        <begin position="132"/>
        <end position="209"/>
    </location>
</feature>
<dbReference type="AlphaFoldDB" id="A0A7S3A039"/>
<dbReference type="EMBL" id="HBHW01031648">
    <property type="protein sequence ID" value="CAE0056282.1"/>
    <property type="molecule type" value="Transcribed_RNA"/>
</dbReference>
<gene>
    <name evidence="5" type="ORF">RMAR00112_LOCUS24328</name>
</gene>
<keyword evidence="2 3" id="KW-0694">RNA-binding</keyword>
<dbReference type="InterPro" id="IPR000504">
    <property type="entry name" value="RRM_dom"/>
</dbReference>
<feature type="domain" description="RRM" evidence="4">
    <location>
        <begin position="44"/>
        <end position="120"/>
    </location>
</feature>
<sequence length="209" mass="23134">MMNLMRGVARHGEPLRAGLTSIRYADGLRWMCLQSQIEGSEFERRAWFRNVPSSLGKEDVASWLGKVGSVEKLLTKEDEKGGTRQVYAQFLSREDARKAVKALHGSTLKGLKVTAFLSLDQVQDFGAPNPLTSVEIDNLPWNIDQSAVKELLEDYGPVAKLTIKRVGTSSETGCTVVVELPSREKMQRACDELDLASKLGRTIRVQQAG</sequence>
<dbReference type="Pfam" id="PF00076">
    <property type="entry name" value="RRM_1"/>
    <property type="match status" value="2"/>
</dbReference>
<reference evidence="5" key="1">
    <citation type="submission" date="2021-01" db="EMBL/GenBank/DDBJ databases">
        <authorList>
            <person name="Corre E."/>
            <person name="Pelletier E."/>
            <person name="Niang G."/>
            <person name="Scheremetjew M."/>
            <person name="Finn R."/>
            <person name="Kale V."/>
            <person name="Holt S."/>
            <person name="Cochrane G."/>
            <person name="Meng A."/>
            <person name="Brown T."/>
            <person name="Cohen L."/>
        </authorList>
    </citation>
    <scope>NUCLEOTIDE SEQUENCE</scope>
    <source>
        <strain evidence="5">CCMP 769</strain>
    </source>
</reference>
<dbReference type="SUPFAM" id="SSF54928">
    <property type="entry name" value="RNA-binding domain, RBD"/>
    <property type="match status" value="1"/>
</dbReference>